<dbReference type="EMBL" id="OV170224">
    <property type="protein sequence ID" value="CAH0723447.1"/>
    <property type="molecule type" value="Genomic_DNA"/>
</dbReference>
<proteinExistence type="predicted"/>
<evidence type="ECO:0000256" key="1">
    <source>
        <dbReference type="SAM" id="MobiDB-lite"/>
    </source>
</evidence>
<gene>
    <name evidence="2" type="ORF">BINO364_LOCUS9276</name>
</gene>
<dbReference type="AlphaFoldDB" id="A0A8J9W175"/>
<name>A0A8J9W175_9NEOP</name>
<feature type="region of interest" description="Disordered" evidence="1">
    <location>
        <begin position="25"/>
        <end position="65"/>
    </location>
</feature>
<accession>A0A8J9W175</accession>
<protein>
    <submittedName>
        <fullName evidence="2">Uncharacterized protein</fullName>
    </submittedName>
</protein>
<evidence type="ECO:0000313" key="3">
    <source>
        <dbReference type="Proteomes" id="UP000838878"/>
    </source>
</evidence>
<feature type="non-terminal residue" evidence="2">
    <location>
        <position position="110"/>
    </location>
</feature>
<organism evidence="2 3">
    <name type="scientific">Brenthis ino</name>
    <name type="common">lesser marbled fritillary</name>
    <dbReference type="NCBI Taxonomy" id="405034"/>
    <lineage>
        <taxon>Eukaryota</taxon>
        <taxon>Metazoa</taxon>
        <taxon>Ecdysozoa</taxon>
        <taxon>Arthropoda</taxon>
        <taxon>Hexapoda</taxon>
        <taxon>Insecta</taxon>
        <taxon>Pterygota</taxon>
        <taxon>Neoptera</taxon>
        <taxon>Endopterygota</taxon>
        <taxon>Lepidoptera</taxon>
        <taxon>Glossata</taxon>
        <taxon>Ditrysia</taxon>
        <taxon>Papilionoidea</taxon>
        <taxon>Nymphalidae</taxon>
        <taxon>Heliconiinae</taxon>
        <taxon>Argynnini</taxon>
        <taxon>Brenthis</taxon>
    </lineage>
</organism>
<reference evidence="2" key="1">
    <citation type="submission" date="2021-12" db="EMBL/GenBank/DDBJ databases">
        <authorList>
            <person name="Martin H S."/>
        </authorList>
    </citation>
    <scope>NUCLEOTIDE SEQUENCE</scope>
</reference>
<feature type="compositionally biased region" description="Low complexity" evidence="1">
    <location>
        <begin position="53"/>
        <end position="65"/>
    </location>
</feature>
<dbReference type="Proteomes" id="UP000838878">
    <property type="component" value="Chromosome 4"/>
</dbReference>
<evidence type="ECO:0000313" key="2">
    <source>
        <dbReference type="EMBL" id="CAH0723447.1"/>
    </source>
</evidence>
<keyword evidence="3" id="KW-1185">Reference proteome</keyword>
<sequence length="110" mass="12166">MTYFEKLLIACKTKKLGRLTWSCTLEGRQPQPGNGRPSGPSGQGASRPGTPCSPRSPLSPLRPRLPAGPCGAHRRLVSTSYDASLMLCCRFTYSFFVIYTCEYKDIHILL</sequence>